<protein>
    <submittedName>
        <fullName evidence="1">Uncharacterized protein</fullName>
    </submittedName>
</protein>
<dbReference type="EMBL" id="OX365771">
    <property type="protein sequence ID" value="CAI4036655.1"/>
    <property type="molecule type" value="Genomic_DNA"/>
</dbReference>
<dbReference type="RefSeq" id="XP_056079773.1">
    <property type="nucleotide sequence ID" value="XM_056226012.1"/>
</dbReference>
<dbReference type="AlphaFoldDB" id="A0AA35IVU0"/>
<dbReference type="GeneID" id="80921562"/>
<gene>
    <name evidence="1" type="primary">SMKI15G5060</name>
    <name evidence="1" type="ORF">SMKI_15G5060</name>
</gene>
<organism evidence="1 2">
    <name type="scientific">Saccharomyces mikatae IFO 1815</name>
    <dbReference type="NCBI Taxonomy" id="226126"/>
    <lineage>
        <taxon>Eukaryota</taxon>
        <taxon>Fungi</taxon>
        <taxon>Dikarya</taxon>
        <taxon>Ascomycota</taxon>
        <taxon>Saccharomycotina</taxon>
        <taxon>Saccharomycetes</taxon>
        <taxon>Saccharomycetales</taxon>
        <taxon>Saccharomycetaceae</taxon>
        <taxon>Saccharomyces</taxon>
    </lineage>
</organism>
<sequence length="252" mass="29415">MPIARILGTRGFFVFSSKQSYDRFKETNFNISVLDSEGVGVPFLHIVRNYNVIGHLTGSSPDFHIYKYVLQKAEDPPLYSESKVICEDKAFRLCKIPYCEIYSHLNFLKTKYDFFYPSGTQFHKKYQVVKQNNFRDLDTYLDGLHFHWHVKFYSDHYRLMYFNEYDLGSSNDARAKRKQSDAPDIDIVVGHYTKRFSNFIPRSISKCSELVIGEQSRPDSLGISSVPVLTETFACQGALIHYLEHIEEKNRK</sequence>
<evidence type="ECO:0000313" key="1">
    <source>
        <dbReference type="EMBL" id="CAI4036655.1"/>
    </source>
</evidence>
<keyword evidence="2" id="KW-1185">Reference proteome</keyword>
<name>A0AA35IVU0_SACMI</name>
<evidence type="ECO:0000313" key="2">
    <source>
        <dbReference type="Proteomes" id="UP001161438"/>
    </source>
</evidence>
<proteinExistence type="predicted"/>
<reference evidence="1" key="1">
    <citation type="submission" date="2022-10" db="EMBL/GenBank/DDBJ databases">
        <authorList>
            <person name="Byrne P K."/>
        </authorList>
    </citation>
    <scope>NUCLEOTIDE SEQUENCE</scope>
    <source>
        <strain evidence="1">IFO1815</strain>
    </source>
</reference>
<accession>A0AA35IVU0</accession>
<dbReference type="Proteomes" id="UP001161438">
    <property type="component" value="Chromosome 15"/>
</dbReference>